<dbReference type="FunFam" id="3.10.50.10:FF:000001">
    <property type="entry name" value="Chitinase 3-like 1"/>
    <property type="match status" value="1"/>
</dbReference>
<feature type="transmembrane region" description="Helical" evidence="3">
    <location>
        <begin position="394"/>
        <end position="414"/>
    </location>
</feature>
<evidence type="ECO:0000313" key="5">
    <source>
        <dbReference type="EMBL" id="CAH1264045.1"/>
    </source>
</evidence>
<dbReference type="GO" id="GO:0005576">
    <property type="term" value="C:extracellular region"/>
    <property type="evidence" value="ECO:0007669"/>
    <property type="project" value="TreeGrafter"/>
</dbReference>
<evidence type="ECO:0000256" key="3">
    <source>
        <dbReference type="SAM" id="Phobius"/>
    </source>
</evidence>
<dbReference type="GO" id="GO:0006032">
    <property type="term" value="P:chitin catabolic process"/>
    <property type="evidence" value="ECO:0007669"/>
    <property type="project" value="TreeGrafter"/>
</dbReference>
<dbReference type="GO" id="GO:0008061">
    <property type="term" value="F:chitin binding"/>
    <property type="evidence" value="ECO:0007669"/>
    <property type="project" value="InterPro"/>
</dbReference>
<accession>A0A8K0EPQ6</accession>
<dbReference type="OrthoDB" id="6148527at2759"/>
<keyword evidence="6" id="KW-1185">Reference proteome</keyword>
<keyword evidence="1" id="KW-1015">Disulfide bond</keyword>
<feature type="domain" description="GH18" evidence="4">
    <location>
        <begin position="1"/>
        <end position="205"/>
    </location>
</feature>
<reference evidence="5" key="1">
    <citation type="submission" date="2022-01" db="EMBL/GenBank/DDBJ databases">
        <authorList>
            <person name="Braso-Vives M."/>
        </authorList>
    </citation>
    <scope>NUCLEOTIDE SEQUENCE</scope>
</reference>
<name>A0A8K0EPQ6_BRALA</name>
<evidence type="ECO:0000259" key="4">
    <source>
        <dbReference type="PROSITE" id="PS51910"/>
    </source>
</evidence>
<dbReference type="InterPro" id="IPR011583">
    <property type="entry name" value="Chitinase_II/V-like_cat"/>
</dbReference>
<dbReference type="InterPro" id="IPR029070">
    <property type="entry name" value="Chitinase_insertion_sf"/>
</dbReference>
<keyword evidence="3" id="KW-0812">Transmembrane</keyword>
<dbReference type="InterPro" id="IPR050314">
    <property type="entry name" value="Glycosyl_Hydrlase_18"/>
</dbReference>
<dbReference type="Gene3D" id="3.20.20.80">
    <property type="entry name" value="Glycosidases"/>
    <property type="match status" value="1"/>
</dbReference>
<dbReference type="SUPFAM" id="SSF54556">
    <property type="entry name" value="Chitinase insertion domain"/>
    <property type="match status" value="1"/>
</dbReference>
<proteinExistence type="predicted"/>
<feature type="region of interest" description="Disordered" evidence="2">
    <location>
        <begin position="261"/>
        <end position="285"/>
    </location>
</feature>
<keyword evidence="3" id="KW-1133">Transmembrane helix</keyword>
<feature type="transmembrane region" description="Helical" evidence="3">
    <location>
        <begin position="293"/>
        <end position="314"/>
    </location>
</feature>
<dbReference type="Pfam" id="PF00704">
    <property type="entry name" value="Glyco_hydro_18"/>
    <property type="match status" value="1"/>
</dbReference>
<dbReference type="SMART" id="SM00636">
    <property type="entry name" value="Glyco_18"/>
    <property type="match status" value="1"/>
</dbReference>
<dbReference type="InterPro" id="IPR001223">
    <property type="entry name" value="Glyco_hydro18_cat"/>
</dbReference>
<sequence>MCSVMGQSLPQQHQDAMYLDFINLMTYDLAPDDRTITWHNSLLKAPLNVTDDLATFNAASAVEKWIQEGASPSQLVLGIPLYGNSFRLQSSHSTGLYAPVEGLGRGQTYTRQDGFLAYYEVCELLQTGGVRVWDQTNMALYMYRDNYWAAYDDALTIQMKVDWLKNRGLGGAMVWALDFDDFSGSTCSSQPYPLLTAINKALGRNVTEDKPETGHGSWAGGIGNDVFNIIVVRTVIYVTLALLLVMFFTCRTMAKKRCQQRYDQKEHETTATRNGSILNEDKKRRQEDKQQDIKLPFTVLKVLVSVVFLLGVLFCLSSGKVSIISISGCLAQAGSDNVAAGSYSENMTLVQNCEGQSPETVINMIFIMMMIPYTITFLRCLWVTGLKDIHPWPTGRALVLIGDVSIMWGLKSWSNITPDHPAFDEMMINIFCGLSGYLLAIIACSTNSYRIGFALPLLLGNIDAVLLVFIAPLCETFLPNAACQIDEISYYLAIRAAICIYIANSIAVWSLVAQSPTGILENRSQIFLLPGYNSMFLEQWLVLSRRTKFNSRKQFLRKIKNLRNACVYVCSTMYHESAEEMEQLLLSLRGIANDLQDEGQRHFESHIFFDGGCNNVQPTAWAQQLITLIEKTVCSVGDDAALGSRWDTPYGLQFSWTIGLKKMPLIVHLKDKSKVRSGKRWSQVMYMSYILNFSANYSPLGMSSGAILNDEITASSPKKGMLDFDRNGPHRAR</sequence>
<gene>
    <name evidence="5" type="primary">CHIT1</name>
    <name evidence="5" type="ORF">BLAG_LOCUS18539</name>
</gene>
<feature type="transmembrane region" description="Helical" evidence="3">
    <location>
        <begin position="490"/>
        <end position="513"/>
    </location>
</feature>
<feature type="transmembrane region" description="Helical" evidence="3">
    <location>
        <begin position="361"/>
        <end position="382"/>
    </location>
</feature>
<dbReference type="Proteomes" id="UP000838412">
    <property type="component" value="Chromosome 4"/>
</dbReference>
<feature type="transmembrane region" description="Helical" evidence="3">
    <location>
        <begin position="235"/>
        <end position="254"/>
    </location>
</feature>
<evidence type="ECO:0000256" key="1">
    <source>
        <dbReference type="ARBA" id="ARBA00023157"/>
    </source>
</evidence>
<keyword evidence="3" id="KW-0472">Membrane</keyword>
<feature type="transmembrane region" description="Helical" evidence="3">
    <location>
        <begin position="426"/>
        <end position="444"/>
    </location>
</feature>
<dbReference type="GO" id="GO:0005975">
    <property type="term" value="P:carbohydrate metabolic process"/>
    <property type="evidence" value="ECO:0007669"/>
    <property type="project" value="InterPro"/>
</dbReference>
<dbReference type="Gene3D" id="3.10.50.10">
    <property type="match status" value="1"/>
</dbReference>
<dbReference type="GO" id="GO:0004568">
    <property type="term" value="F:chitinase activity"/>
    <property type="evidence" value="ECO:0007669"/>
    <property type="project" value="TreeGrafter"/>
</dbReference>
<evidence type="ECO:0000313" key="6">
    <source>
        <dbReference type="Proteomes" id="UP000838412"/>
    </source>
</evidence>
<dbReference type="AlphaFoldDB" id="A0A8K0EPQ6"/>
<feature type="transmembrane region" description="Helical" evidence="3">
    <location>
        <begin position="451"/>
        <end position="470"/>
    </location>
</feature>
<evidence type="ECO:0000256" key="2">
    <source>
        <dbReference type="SAM" id="MobiDB-lite"/>
    </source>
</evidence>
<dbReference type="PANTHER" id="PTHR11177">
    <property type="entry name" value="CHITINASE"/>
    <property type="match status" value="1"/>
</dbReference>
<dbReference type="PROSITE" id="PS51910">
    <property type="entry name" value="GH18_2"/>
    <property type="match status" value="1"/>
</dbReference>
<dbReference type="SUPFAM" id="SSF51445">
    <property type="entry name" value="(Trans)glycosidases"/>
    <property type="match status" value="1"/>
</dbReference>
<dbReference type="InterPro" id="IPR017853">
    <property type="entry name" value="GH"/>
</dbReference>
<dbReference type="PANTHER" id="PTHR11177:SF317">
    <property type="entry name" value="CHITINASE 12-RELATED"/>
    <property type="match status" value="1"/>
</dbReference>
<organism evidence="5 6">
    <name type="scientific">Branchiostoma lanceolatum</name>
    <name type="common">Common lancelet</name>
    <name type="synonym">Amphioxus lanceolatum</name>
    <dbReference type="NCBI Taxonomy" id="7740"/>
    <lineage>
        <taxon>Eukaryota</taxon>
        <taxon>Metazoa</taxon>
        <taxon>Chordata</taxon>
        <taxon>Cephalochordata</taxon>
        <taxon>Leptocardii</taxon>
        <taxon>Amphioxiformes</taxon>
        <taxon>Branchiostomatidae</taxon>
        <taxon>Branchiostoma</taxon>
    </lineage>
</organism>
<dbReference type="EMBL" id="OV696689">
    <property type="protein sequence ID" value="CAH1264045.1"/>
    <property type="molecule type" value="Genomic_DNA"/>
</dbReference>
<protein>
    <submittedName>
        <fullName evidence="5">CHIT1 protein</fullName>
    </submittedName>
</protein>
<feature type="compositionally biased region" description="Basic and acidic residues" evidence="2">
    <location>
        <begin position="261"/>
        <end position="270"/>
    </location>
</feature>